<feature type="domain" description="PAC" evidence="10">
    <location>
        <begin position="277"/>
        <end position="329"/>
    </location>
</feature>
<dbReference type="Gene3D" id="3.30.450.20">
    <property type="entry name" value="PAS domain"/>
    <property type="match status" value="1"/>
</dbReference>
<name>A0AAJ2EUY6_9PSED</name>
<dbReference type="InterPro" id="IPR005467">
    <property type="entry name" value="His_kinase_dom"/>
</dbReference>
<evidence type="ECO:0000256" key="6">
    <source>
        <dbReference type="PROSITE-ProRule" id="PRU00169"/>
    </source>
</evidence>
<dbReference type="InterPro" id="IPR029016">
    <property type="entry name" value="GAF-like_dom_sf"/>
</dbReference>
<dbReference type="InterPro" id="IPR003661">
    <property type="entry name" value="HisK_dim/P_dom"/>
</dbReference>
<dbReference type="CDD" id="cd00082">
    <property type="entry name" value="HisKA"/>
    <property type="match status" value="1"/>
</dbReference>
<keyword evidence="7" id="KW-0175">Coiled coil</keyword>
<evidence type="ECO:0000259" key="10">
    <source>
        <dbReference type="PROSITE" id="PS50113"/>
    </source>
</evidence>
<dbReference type="SMART" id="SM00086">
    <property type="entry name" value="PAC"/>
    <property type="match status" value="1"/>
</dbReference>
<dbReference type="AlphaFoldDB" id="A0AAJ2EUY6"/>
<dbReference type="InterPro" id="IPR004358">
    <property type="entry name" value="Sig_transdc_His_kin-like_C"/>
</dbReference>
<evidence type="ECO:0000259" key="8">
    <source>
        <dbReference type="PROSITE" id="PS50109"/>
    </source>
</evidence>
<dbReference type="InterPro" id="IPR013655">
    <property type="entry name" value="PAS_fold_3"/>
</dbReference>
<protein>
    <recommendedName>
        <fullName evidence="2">histidine kinase</fullName>
        <ecNumber evidence="2">2.7.13.3</ecNumber>
    </recommendedName>
</protein>
<dbReference type="InterPro" id="IPR003018">
    <property type="entry name" value="GAF"/>
</dbReference>
<dbReference type="SUPFAM" id="SSF55785">
    <property type="entry name" value="PYP-like sensor domain (PAS domain)"/>
    <property type="match status" value="1"/>
</dbReference>
<comment type="catalytic activity">
    <reaction evidence="1">
        <text>ATP + protein L-histidine = ADP + protein N-phospho-L-histidine.</text>
        <dbReference type="EC" id="2.7.13.3"/>
    </reaction>
</comment>
<dbReference type="PANTHER" id="PTHR43065:SF42">
    <property type="entry name" value="TWO-COMPONENT SENSOR PPRA"/>
    <property type="match status" value="1"/>
</dbReference>
<dbReference type="InterPro" id="IPR000700">
    <property type="entry name" value="PAS-assoc_C"/>
</dbReference>
<keyword evidence="4" id="KW-0808">Transferase</keyword>
<dbReference type="Proteomes" id="UP001268036">
    <property type="component" value="Unassembled WGS sequence"/>
</dbReference>
<dbReference type="SUPFAM" id="SSF52172">
    <property type="entry name" value="CheY-like"/>
    <property type="match status" value="1"/>
</dbReference>
<evidence type="ECO:0000256" key="1">
    <source>
        <dbReference type="ARBA" id="ARBA00000085"/>
    </source>
</evidence>
<dbReference type="SMART" id="SM00388">
    <property type="entry name" value="HisKA"/>
    <property type="match status" value="1"/>
</dbReference>
<dbReference type="SUPFAM" id="SSF55781">
    <property type="entry name" value="GAF domain-like"/>
    <property type="match status" value="1"/>
</dbReference>
<dbReference type="NCBIfam" id="TIGR00229">
    <property type="entry name" value="sensory_box"/>
    <property type="match status" value="1"/>
</dbReference>
<comment type="caution">
    <text evidence="11">The sequence shown here is derived from an EMBL/GenBank/DDBJ whole genome shotgun (WGS) entry which is preliminary data.</text>
</comment>
<accession>A0AAJ2EUY6</accession>
<gene>
    <name evidence="11" type="ORF">QE440_000853</name>
</gene>
<dbReference type="SMART" id="SM00448">
    <property type="entry name" value="REC"/>
    <property type="match status" value="1"/>
</dbReference>
<dbReference type="Gene3D" id="3.30.565.10">
    <property type="entry name" value="Histidine kinase-like ATPase, C-terminal domain"/>
    <property type="match status" value="1"/>
</dbReference>
<dbReference type="PANTHER" id="PTHR43065">
    <property type="entry name" value="SENSOR HISTIDINE KINASE"/>
    <property type="match status" value="1"/>
</dbReference>
<dbReference type="Pfam" id="PF02518">
    <property type="entry name" value="HATPase_c"/>
    <property type="match status" value="1"/>
</dbReference>
<dbReference type="InterPro" id="IPR001610">
    <property type="entry name" value="PAC"/>
</dbReference>
<dbReference type="Gene3D" id="3.40.50.2300">
    <property type="match status" value="1"/>
</dbReference>
<dbReference type="Pfam" id="PF00512">
    <property type="entry name" value="HisKA"/>
    <property type="match status" value="1"/>
</dbReference>
<dbReference type="SMART" id="SM00065">
    <property type="entry name" value="GAF"/>
    <property type="match status" value="1"/>
</dbReference>
<feature type="domain" description="Response regulatory" evidence="9">
    <location>
        <begin position="625"/>
        <end position="740"/>
    </location>
</feature>
<dbReference type="InterPro" id="IPR001789">
    <property type="entry name" value="Sig_transdc_resp-reg_receiver"/>
</dbReference>
<dbReference type="Pfam" id="PF08447">
    <property type="entry name" value="PAS_3"/>
    <property type="match status" value="1"/>
</dbReference>
<dbReference type="PRINTS" id="PR00344">
    <property type="entry name" value="BCTRLSENSOR"/>
</dbReference>
<dbReference type="GO" id="GO:0000155">
    <property type="term" value="F:phosphorelay sensor kinase activity"/>
    <property type="evidence" value="ECO:0007669"/>
    <property type="project" value="InterPro"/>
</dbReference>
<dbReference type="SMART" id="SM00091">
    <property type="entry name" value="PAS"/>
    <property type="match status" value="1"/>
</dbReference>
<dbReference type="InterPro" id="IPR035965">
    <property type="entry name" value="PAS-like_dom_sf"/>
</dbReference>
<feature type="domain" description="Histidine kinase" evidence="8">
    <location>
        <begin position="381"/>
        <end position="602"/>
    </location>
</feature>
<dbReference type="PROSITE" id="PS50109">
    <property type="entry name" value="HIS_KIN"/>
    <property type="match status" value="1"/>
</dbReference>
<evidence type="ECO:0000313" key="12">
    <source>
        <dbReference type="Proteomes" id="UP001268036"/>
    </source>
</evidence>
<dbReference type="InterPro" id="IPR000014">
    <property type="entry name" value="PAS"/>
</dbReference>
<dbReference type="EC" id="2.7.13.3" evidence="2"/>
<evidence type="ECO:0000256" key="3">
    <source>
        <dbReference type="ARBA" id="ARBA00022553"/>
    </source>
</evidence>
<dbReference type="EMBL" id="JAVJAF010000001">
    <property type="protein sequence ID" value="MDR6233112.1"/>
    <property type="molecule type" value="Genomic_DNA"/>
</dbReference>
<dbReference type="PROSITE" id="PS50113">
    <property type="entry name" value="PAC"/>
    <property type="match status" value="1"/>
</dbReference>
<feature type="modified residue" description="4-aspartylphosphate" evidence="6">
    <location>
        <position position="675"/>
    </location>
</feature>
<dbReference type="InterPro" id="IPR003594">
    <property type="entry name" value="HATPase_dom"/>
</dbReference>
<dbReference type="InterPro" id="IPR036097">
    <property type="entry name" value="HisK_dim/P_sf"/>
</dbReference>
<keyword evidence="3 6" id="KW-0597">Phosphoprotein</keyword>
<evidence type="ECO:0000256" key="4">
    <source>
        <dbReference type="ARBA" id="ARBA00022679"/>
    </source>
</evidence>
<dbReference type="InterPro" id="IPR011006">
    <property type="entry name" value="CheY-like_superfamily"/>
</dbReference>
<proteinExistence type="predicted"/>
<dbReference type="SUPFAM" id="SSF55874">
    <property type="entry name" value="ATPase domain of HSP90 chaperone/DNA topoisomerase II/histidine kinase"/>
    <property type="match status" value="1"/>
</dbReference>
<keyword evidence="5" id="KW-0418">Kinase</keyword>
<dbReference type="Pfam" id="PF00072">
    <property type="entry name" value="Response_reg"/>
    <property type="match status" value="1"/>
</dbReference>
<dbReference type="PROSITE" id="PS50110">
    <property type="entry name" value="RESPONSE_REGULATORY"/>
    <property type="match status" value="1"/>
</dbReference>
<feature type="coiled-coil region" evidence="7">
    <location>
        <begin position="317"/>
        <end position="372"/>
    </location>
</feature>
<reference evidence="11" key="1">
    <citation type="submission" date="2023-08" db="EMBL/GenBank/DDBJ databases">
        <title>Functional and genomic diversity of the sorghum phyllosphere microbiome.</title>
        <authorList>
            <person name="Shade A."/>
        </authorList>
    </citation>
    <scope>NUCLEOTIDE SEQUENCE</scope>
    <source>
        <strain evidence="11">SORGH_AS_0201</strain>
    </source>
</reference>
<dbReference type="Gene3D" id="3.30.450.40">
    <property type="match status" value="1"/>
</dbReference>
<evidence type="ECO:0000256" key="5">
    <source>
        <dbReference type="ARBA" id="ARBA00022777"/>
    </source>
</evidence>
<evidence type="ECO:0000256" key="2">
    <source>
        <dbReference type="ARBA" id="ARBA00012438"/>
    </source>
</evidence>
<evidence type="ECO:0000256" key="7">
    <source>
        <dbReference type="SAM" id="Coils"/>
    </source>
</evidence>
<sequence length="748" mass="82270">MSFAGRMDKMRVLDQPGASRMSLPSASDRLPSGDLRQYERQALESLATGLPLARVLHSLMQRVERLAQVRLHACILLLSDDGRFLEDGIAPSLPAAYSQDLGRLEIGPQAGSCGTAAYRREPVYVEDIATDPLWDNARELALKHGLRACWSMPILALDGRLLGTFANYYLEPRRPSAAERDAFRLVTETAALAIERHQADRQLRESEDHYRHLVELNPQYTWTCDPTGREVVFSPRWQQLTGQAALDSETFWSLLHADDRALARQAWEAALGAGQAYDQEHRVRVADGSHCWMRTRAYPRRDEHGAVIRWYGTTEDIDDRREAEEALRRERATLEVQVRARTAELEATNRQLREEMQSRAQAEDLLRQAQKMEAVGQLTGGIAHDFNNLLAGIQASLDLLRRRLDPHGLAAVAGLLDTATQSVGRGASLTHRLLAFSRRQTLLPQAVDVANLIGDFQEILLHSLGPQIHCRLELEEGLWQVDADPHQLENALLNLAINSRDAMPAGGTLTISARNWGQHSAGAALPVGDYLLIEVGDDGVGMAPEVLERVFEPFFTTKPVGQGSGLGLSMIYGFVQQSRGQVTVTSAPGQGCRVSLHLPRHLGTPALAPVSVVAAKVVRELPSARVLLVEDDAVIRGLLVQLFDELGWRYRDASDAESALAALREGEGFDLLITDVGLPGLNGRLLANAARTLRPSLPVLFITGYVNDAEPQSCLVAEGMQVLAKPFTLDTFVAKVQGLLGTHPALSF</sequence>
<dbReference type="CDD" id="cd00130">
    <property type="entry name" value="PAS"/>
    <property type="match status" value="1"/>
</dbReference>
<organism evidence="11 12">
    <name type="scientific">Pseudomonas oryzihabitans</name>
    <dbReference type="NCBI Taxonomy" id="47885"/>
    <lineage>
        <taxon>Bacteria</taxon>
        <taxon>Pseudomonadati</taxon>
        <taxon>Pseudomonadota</taxon>
        <taxon>Gammaproteobacteria</taxon>
        <taxon>Pseudomonadales</taxon>
        <taxon>Pseudomonadaceae</taxon>
        <taxon>Pseudomonas</taxon>
    </lineage>
</organism>
<evidence type="ECO:0000259" key="9">
    <source>
        <dbReference type="PROSITE" id="PS50110"/>
    </source>
</evidence>
<dbReference type="SUPFAM" id="SSF47384">
    <property type="entry name" value="Homodimeric domain of signal transducing histidine kinase"/>
    <property type="match status" value="1"/>
</dbReference>
<dbReference type="Gene3D" id="1.10.287.130">
    <property type="match status" value="1"/>
</dbReference>
<dbReference type="InterPro" id="IPR036890">
    <property type="entry name" value="HATPase_C_sf"/>
</dbReference>
<dbReference type="Pfam" id="PF13185">
    <property type="entry name" value="GAF_2"/>
    <property type="match status" value="1"/>
</dbReference>
<dbReference type="SMART" id="SM00387">
    <property type="entry name" value="HATPase_c"/>
    <property type="match status" value="1"/>
</dbReference>
<evidence type="ECO:0000313" key="11">
    <source>
        <dbReference type="EMBL" id="MDR6233112.1"/>
    </source>
</evidence>